<keyword evidence="3" id="KW-1185">Reference proteome</keyword>
<name>A0A2T7UEA6_9BURK</name>
<evidence type="ECO:0000259" key="1">
    <source>
        <dbReference type="PROSITE" id="PS51931"/>
    </source>
</evidence>
<dbReference type="CDD" id="cd07052">
    <property type="entry name" value="BMC_like_1_repeat2"/>
    <property type="match status" value="1"/>
</dbReference>
<protein>
    <submittedName>
        <fullName evidence="2">Microcompartment protein</fullName>
    </submittedName>
</protein>
<dbReference type="Proteomes" id="UP000037507">
    <property type="component" value="Unassembled WGS sequence"/>
</dbReference>
<evidence type="ECO:0000313" key="2">
    <source>
        <dbReference type="EMBL" id="PVE42952.1"/>
    </source>
</evidence>
<dbReference type="InterPro" id="IPR037233">
    <property type="entry name" value="CcmK-like_sf"/>
</dbReference>
<comment type="caution">
    <text evidence="2">The sequence shown here is derived from an EMBL/GenBank/DDBJ whole genome shotgun (WGS) entry which is preliminary data.</text>
</comment>
<feature type="domain" description="BMC circularly permuted" evidence="1">
    <location>
        <begin position="126"/>
        <end position="225"/>
    </location>
</feature>
<organism evidence="2 3">
    <name type="scientific">Limnohabitans planktonicus II-D5</name>
    <dbReference type="NCBI Taxonomy" id="1293045"/>
    <lineage>
        <taxon>Bacteria</taxon>
        <taxon>Pseudomonadati</taxon>
        <taxon>Pseudomonadota</taxon>
        <taxon>Betaproteobacteria</taxon>
        <taxon>Burkholderiales</taxon>
        <taxon>Comamonadaceae</taxon>
        <taxon>Limnohabitans</taxon>
    </lineage>
</organism>
<evidence type="ECO:0000313" key="3">
    <source>
        <dbReference type="Proteomes" id="UP000037507"/>
    </source>
</evidence>
<dbReference type="AlphaFoldDB" id="A0A2T7UEA6"/>
<accession>A0A2T7UEA6</accession>
<dbReference type="EMBL" id="LFYT02000009">
    <property type="protein sequence ID" value="PVE42952.1"/>
    <property type="molecule type" value="Genomic_DNA"/>
</dbReference>
<dbReference type="Gene3D" id="3.30.70.1710">
    <property type="match status" value="2"/>
</dbReference>
<dbReference type="GO" id="GO:0031469">
    <property type="term" value="C:bacterial microcompartment"/>
    <property type="evidence" value="ECO:0007669"/>
    <property type="project" value="UniProtKB-UniRule"/>
</dbReference>
<feature type="domain" description="BMC circularly permuted" evidence="1">
    <location>
        <begin position="15"/>
        <end position="125"/>
    </location>
</feature>
<dbReference type="PROSITE" id="PS51931">
    <property type="entry name" value="BMC_CP"/>
    <property type="match status" value="2"/>
</dbReference>
<dbReference type="OrthoDB" id="5800762at2"/>
<reference evidence="2" key="1">
    <citation type="submission" date="2017-04" db="EMBL/GenBank/DDBJ databases">
        <title>Unexpected and diverse lifestyles within the genus Limnohabitans.</title>
        <authorList>
            <person name="Kasalicky V."/>
            <person name="Mehrshad M."/>
            <person name="Andrei S.-A."/>
            <person name="Salcher M."/>
            <person name="Kratochvilova H."/>
            <person name="Simek K."/>
            <person name="Ghai R."/>
        </authorList>
    </citation>
    <scope>NUCLEOTIDE SEQUENCE [LARGE SCALE GENOMIC DNA]</scope>
    <source>
        <strain evidence="2">II-D5</strain>
    </source>
</reference>
<sequence>MATSKKATESAKPPAKPAAELRVYLTLTDLQRQFSSWMSSPLGARGYVAMQGTHALLVEIAPGLSIQRVIDLALKAEPTLEPGILAVERQFGVLELHSNDSAALQRAGQVILDWMGAKAEDQLRPQLLYSDILENVTDQHAVLMNRTRQASMVLPGDHMLLMEVAPALFGAHMANEAEKVAPDLTLVECSMIGASGRMYLTGSMASLEKAKAHVEQLLAEIPGRA</sequence>
<dbReference type="STRING" id="1293045.H663_01215"/>
<proteinExistence type="predicted"/>
<dbReference type="InterPro" id="IPR044870">
    <property type="entry name" value="BMC_CP"/>
</dbReference>
<gene>
    <name evidence="2" type="ORF">H663_009400</name>
</gene>
<dbReference type="RefSeq" id="WP_053168994.1">
    <property type="nucleotide sequence ID" value="NZ_LFYT02000009.1"/>
</dbReference>